<evidence type="ECO:0000256" key="6">
    <source>
        <dbReference type="ARBA" id="ARBA00023136"/>
    </source>
</evidence>
<comment type="caution">
    <text evidence="9">The sequence shown here is derived from an EMBL/GenBank/DDBJ whole genome shotgun (WGS) entry which is preliminary data.</text>
</comment>
<name>A0ABP9SFH1_9ACTN</name>
<dbReference type="InterPro" id="IPR035906">
    <property type="entry name" value="MetI-like_sf"/>
</dbReference>
<feature type="transmembrane region" description="Helical" evidence="7">
    <location>
        <begin position="89"/>
        <end position="108"/>
    </location>
</feature>
<dbReference type="Pfam" id="PF00528">
    <property type="entry name" value="BPD_transp_1"/>
    <property type="match status" value="1"/>
</dbReference>
<comment type="subcellular location">
    <subcellularLocation>
        <location evidence="1 7">Cell membrane</location>
        <topology evidence="1 7">Multi-pass membrane protein</topology>
    </subcellularLocation>
</comment>
<feature type="transmembrane region" description="Helical" evidence="7">
    <location>
        <begin position="120"/>
        <end position="140"/>
    </location>
</feature>
<accession>A0ABP9SFH1</accession>
<keyword evidence="3" id="KW-1003">Cell membrane</keyword>
<evidence type="ECO:0000256" key="4">
    <source>
        <dbReference type="ARBA" id="ARBA00022692"/>
    </source>
</evidence>
<gene>
    <name evidence="9" type="ORF">GCM10023322_59250</name>
</gene>
<comment type="similarity">
    <text evidence="7">Belongs to the binding-protein-dependent transport system permease family.</text>
</comment>
<evidence type="ECO:0000313" key="10">
    <source>
        <dbReference type="Proteomes" id="UP001501570"/>
    </source>
</evidence>
<protein>
    <submittedName>
        <fullName evidence="9">Carbohydrate ABC transporter permease</fullName>
    </submittedName>
</protein>
<keyword evidence="10" id="KW-1185">Reference proteome</keyword>
<feature type="transmembrane region" description="Helical" evidence="7">
    <location>
        <begin position="193"/>
        <end position="218"/>
    </location>
</feature>
<feature type="transmembrane region" description="Helical" evidence="7">
    <location>
        <begin position="152"/>
        <end position="172"/>
    </location>
</feature>
<feature type="transmembrane region" description="Helical" evidence="7">
    <location>
        <begin position="28"/>
        <end position="47"/>
    </location>
</feature>
<keyword evidence="6 7" id="KW-0472">Membrane</keyword>
<dbReference type="PROSITE" id="PS50928">
    <property type="entry name" value="ABC_TM1"/>
    <property type="match status" value="1"/>
</dbReference>
<dbReference type="Proteomes" id="UP001501570">
    <property type="component" value="Unassembled WGS sequence"/>
</dbReference>
<reference evidence="10" key="1">
    <citation type="journal article" date="2019" name="Int. J. Syst. Evol. Microbiol.">
        <title>The Global Catalogue of Microorganisms (GCM) 10K type strain sequencing project: providing services to taxonomists for standard genome sequencing and annotation.</title>
        <authorList>
            <consortium name="The Broad Institute Genomics Platform"/>
            <consortium name="The Broad Institute Genome Sequencing Center for Infectious Disease"/>
            <person name="Wu L."/>
            <person name="Ma J."/>
        </authorList>
    </citation>
    <scope>NUCLEOTIDE SEQUENCE [LARGE SCALE GENOMIC DNA]</scope>
    <source>
        <strain evidence="10">JCM 18304</strain>
    </source>
</reference>
<evidence type="ECO:0000256" key="7">
    <source>
        <dbReference type="RuleBase" id="RU363032"/>
    </source>
</evidence>
<evidence type="ECO:0000256" key="2">
    <source>
        <dbReference type="ARBA" id="ARBA00022448"/>
    </source>
</evidence>
<dbReference type="PANTHER" id="PTHR43744:SF12">
    <property type="entry name" value="ABC TRANSPORTER PERMEASE PROTEIN MG189-RELATED"/>
    <property type="match status" value="1"/>
</dbReference>
<feature type="domain" description="ABC transmembrane type-1" evidence="8">
    <location>
        <begin position="85"/>
        <end position="272"/>
    </location>
</feature>
<evidence type="ECO:0000256" key="5">
    <source>
        <dbReference type="ARBA" id="ARBA00022989"/>
    </source>
</evidence>
<keyword evidence="4 7" id="KW-0812">Transmembrane</keyword>
<proteinExistence type="inferred from homology"/>
<evidence type="ECO:0000256" key="3">
    <source>
        <dbReference type="ARBA" id="ARBA00022475"/>
    </source>
</evidence>
<organism evidence="9 10">
    <name type="scientific">Rugosimonospora acidiphila</name>
    <dbReference type="NCBI Taxonomy" id="556531"/>
    <lineage>
        <taxon>Bacteria</taxon>
        <taxon>Bacillati</taxon>
        <taxon>Actinomycetota</taxon>
        <taxon>Actinomycetes</taxon>
        <taxon>Micromonosporales</taxon>
        <taxon>Micromonosporaceae</taxon>
        <taxon>Rugosimonospora</taxon>
    </lineage>
</organism>
<dbReference type="PANTHER" id="PTHR43744">
    <property type="entry name" value="ABC TRANSPORTER PERMEASE PROTEIN MG189-RELATED-RELATED"/>
    <property type="match status" value="1"/>
</dbReference>
<feature type="transmembrane region" description="Helical" evidence="7">
    <location>
        <begin position="251"/>
        <end position="272"/>
    </location>
</feature>
<dbReference type="EMBL" id="BAABJQ010000021">
    <property type="protein sequence ID" value="GAA5194558.1"/>
    <property type="molecule type" value="Genomic_DNA"/>
</dbReference>
<dbReference type="CDD" id="cd06261">
    <property type="entry name" value="TM_PBP2"/>
    <property type="match status" value="1"/>
</dbReference>
<dbReference type="InterPro" id="IPR000515">
    <property type="entry name" value="MetI-like"/>
</dbReference>
<evidence type="ECO:0000256" key="1">
    <source>
        <dbReference type="ARBA" id="ARBA00004651"/>
    </source>
</evidence>
<sequence>MTDRARAEPVVRRRPTVAQRLRGLRTNVVCLLISVVLFALPLLYLLLQAFKSYPDFLQHPTGLPHGWTFQNFTDAWQQGNFGHEMINSLVYAIIPDAITLVLGVFLAFPISRGYFKHSNALYTFFIFSGFLPGGLIPLFIEARSLHLYDSMPGYLVLTSLSGAGFFFFVGYIKGIPREIDEAAVLDGCGYIRFIFTIIIPQMKPALATFGIFGFVYSWNNLILPLVMLTNDALWPVTRGLYSFFGEHTSNWPLVAAGTFIVAAPILLLFILLQRYLVQGVAGGASFGTQGIGPQDAAGPGAEPSRAGE</sequence>
<evidence type="ECO:0000259" key="8">
    <source>
        <dbReference type="PROSITE" id="PS50928"/>
    </source>
</evidence>
<keyword evidence="2 7" id="KW-0813">Transport</keyword>
<evidence type="ECO:0000313" key="9">
    <source>
        <dbReference type="EMBL" id="GAA5194558.1"/>
    </source>
</evidence>
<keyword evidence="5 7" id="KW-1133">Transmembrane helix</keyword>
<dbReference type="Gene3D" id="1.10.3720.10">
    <property type="entry name" value="MetI-like"/>
    <property type="match status" value="1"/>
</dbReference>
<dbReference type="SUPFAM" id="SSF161098">
    <property type="entry name" value="MetI-like"/>
    <property type="match status" value="1"/>
</dbReference>